<gene>
    <name evidence="9" type="ORF">FA15DRAFT_696067</name>
</gene>
<keyword evidence="4" id="KW-0804">Transcription</keyword>
<dbReference type="GO" id="GO:0000981">
    <property type="term" value="F:DNA-binding transcription factor activity, RNA polymerase II-specific"/>
    <property type="evidence" value="ECO:0007669"/>
    <property type="project" value="TreeGrafter"/>
</dbReference>
<keyword evidence="1" id="KW-0832">Ubl conjugation</keyword>
<dbReference type="EMBL" id="ML210255">
    <property type="protein sequence ID" value="TFK21893.1"/>
    <property type="molecule type" value="Genomic_DNA"/>
</dbReference>
<feature type="region of interest" description="Disordered" evidence="7">
    <location>
        <begin position="1"/>
        <end position="71"/>
    </location>
</feature>
<dbReference type="PROSITE" id="PS50217">
    <property type="entry name" value="BZIP"/>
    <property type="match status" value="1"/>
</dbReference>
<dbReference type="Pfam" id="PF00170">
    <property type="entry name" value="bZIP_1"/>
    <property type="match status" value="1"/>
</dbReference>
<feature type="compositionally biased region" description="Low complexity" evidence="7">
    <location>
        <begin position="177"/>
        <end position="186"/>
    </location>
</feature>
<reference evidence="9 10" key="1">
    <citation type="journal article" date="2019" name="Nat. Ecol. Evol.">
        <title>Megaphylogeny resolves global patterns of mushroom evolution.</title>
        <authorList>
            <person name="Varga T."/>
            <person name="Krizsan K."/>
            <person name="Foldi C."/>
            <person name="Dima B."/>
            <person name="Sanchez-Garcia M."/>
            <person name="Sanchez-Ramirez S."/>
            <person name="Szollosi G.J."/>
            <person name="Szarkandi J.G."/>
            <person name="Papp V."/>
            <person name="Albert L."/>
            <person name="Andreopoulos W."/>
            <person name="Angelini C."/>
            <person name="Antonin V."/>
            <person name="Barry K.W."/>
            <person name="Bougher N.L."/>
            <person name="Buchanan P."/>
            <person name="Buyck B."/>
            <person name="Bense V."/>
            <person name="Catcheside P."/>
            <person name="Chovatia M."/>
            <person name="Cooper J."/>
            <person name="Damon W."/>
            <person name="Desjardin D."/>
            <person name="Finy P."/>
            <person name="Geml J."/>
            <person name="Haridas S."/>
            <person name="Hughes K."/>
            <person name="Justo A."/>
            <person name="Karasinski D."/>
            <person name="Kautmanova I."/>
            <person name="Kiss B."/>
            <person name="Kocsube S."/>
            <person name="Kotiranta H."/>
            <person name="LaButti K.M."/>
            <person name="Lechner B.E."/>
            <person name="Liimatainen K."/>
            <person name="Lipzen A."/>
            <person name="Lukacs Z."/>
            <person name="Mihaltcheva S."/>
            <person name="Morgado L.N."/>
            <person name="Niskanen T."/>
            <person name="Noordeloos M.E."/>
            <person name="Ohm R.A."/>
            <person name="Ortiz-Santana B."/>
            <person name="Ovrebo C."/>
            <person name="Racz N."/>
            <person name="Riley R."/>
            <person name="Savchenko A."/>
            <person name="Shiryaev A."/>
            <person name="Soop K."/>
            <person name="Spirin V."/>
            <person name="Szebenyi C."/>
            <person name="Tomsovsky M."/>
            <person name="Tulloss R.E."/>
            <person name="Uehling J."/>
            <person name="Grigoriev I.V."/>
            <person name="Vagvolgyi C."/>
            <person name="Papp T."/>
            <person name="Martin F.M."/>
            <person name="Miettinen O."/>
            <person name="Hibbett D.S."/>
            <person name="Nagy L.G."/>
        </authorList>
    </citation>
    <scope>NUCLEOTIDE SEQUENCE [LARGE SCALE GENOMIC DNA]</scope>
    <source>
        <strain evidence="9 10">CBS 121175</strain>
    </source>
</reference>
<evidence type="ECO:0000256" key="1">
    <source>
        <dbReference type="ARBA" id="ARBA00022843"/>
    </source>
</evidence>
<evidence type="ECO:0000256" key="2">
    <source>
        <dbReference type="ARBA" id="ARBA00023015"/>
    </source>
</evidence>
<feature type="compositionally biased region" description="Low complexity" evidence="7">
    <location>
        <begin position="193"/>
        <end position="210"/>
    </location>
</feature>
<proteinExistence type="predicted"/>
<feature type="domain" description="BZIP" evidence="8">
    <location>
        <begin position="47"/>
        <end position="90"/>
    </location>
</feature>
<name>A0A5C3KPX4_COPMA</name>
<organism evidence="9 10">
    <name type="scientific">Coprinopsis marcescibilis</name>
    <name type="common">Agaric fungus</name>
    <name type="synonym">Psathyrella marcescibilis</name>
    <dbReference type="NCBI Taxonomy" id="230819"/>
    <lineage>
        <taxon>Eukaryota</taxon>
        <taxon>Fungi</taxon>
        <taxon>Dikarya</taxon>
        <taxon>Basidiomycota</taxon>
        <taxon>Agaricomycotina</taxon>
        <taxon>Agaricomycetes</taxon>
        <taxon>Agaricomycetidae</taxon>
        <taxon>Agaricales</taxon>
        <taxon>Agaricineae</taxon>
        <taxon>Psathyrellaceae</taxon>
        <taxon>Coprinopsis</taxon>
    </lineage>
</organism>
<feature type="compositionally biased region" description="Basic and acidic residues" evidence="7">
    <location>
        <begin position="41"/>
        <end position="51"/>
    </location>
</feature>
<dbReference type="GO" id="GO:0000977">
    <property type="term" value="F:RNA polymerase II transcription regulatory region sequence-specific DNA binding"/>
    <property type="evidence" value="ECO:0007669"/>
    <property type="project" value="TreeGrafter"/>
</dbReference>
<dbReference type="InterPro" id="IPR046347">
    <property type="entry name" value="bZIP_sf"/>
</dbReference>
<dbReference type="Proteomes" id="UP000307440">
    <property type="component" value="Unassembled WGS sequence"/>
</dbReference>
<dbReference type="STRING" id="230819.A0A5C3KPX4"/>
<keyword evidence="5" id="KW-0539">Nucleus</keyword>
<feature type="region of interest" description="Disordered" evidence="7">
    <location>
        <begin position="343"/>
        <end position="381"/>
    </location>
</feature>
<evidence type="ECO:0000256" key="3">
    <source>
        <dbReference type="ARBA" id="ARBA00023125"/>
    </source>
</evidence>
<protein>
    <recommendedName>
        <fullName evidence="6">X-box-binding protein 1</fullName>
    </recommendedName>
</protein>
<dbReference type="InterPro" id="IPR004827">
    <property type="entry name" value="bZIP"/>
</dbReference>
<dbReference type="GO" id="GO:0005634">
    <property type="term" value="C:nucleus"/>
    <property type="evidence" value="ECO:0007669"/>
    <property type="project" value="TreeGrafter"/>
</dbReference>
<feature type="region of interest" description="Disordered" evidence="7">
    <location>
        <begin position="177"/>
        <end position="263"/>
    </location>
</feature>
<dbReference type="OrthoDB" id="295274at2759"/>
<dbReference type="SUPFAM" id="SSF57959">
    <property type="entry name" value="Leucine zipper domain"/>
    <property type="match status" value="1"/>
</dbReference>
<evidence type="ECO:0000313" key="10">
    <source>
        <dbReference type="Proteomes" id="UP000307440"/>
    </source>
</evidence>
<feature type="region of interest" description="Disordered" evidence="7">
    <location>
        <begin position="131"/>
        <end position="151"/>
    </location>
</feature>
<dbReference type="CDD" id="cd14812">
    <property type="entry name" value="bZIP_u3"/>
    <property type="match status" value="1"/>
</dbReference>
<dbReference type="PANTHER" id="PTHR46542">
    <property type="entry name" value="X-BOX BINDING PROTEIN 1"/>
    <property type="match status" value="1"/>
</dbReference>
<keyword evidence="10" id="KW-1185">Reference proteome</keyword>
<keyword evidence="2" id="KW-0805">Transcription regulation</keyword>
<keyword evidence="3" id="KW-0238">DNA-binding</keyword>
<evidence type="ECO:0000313" key="9">
    <source>
        <dbReference type="EMBL" id="TFK21893.1"/>
    </source>
</evidence>
<dbReference type="InterPro" id="IPR052470">
    <property type="entry name" value="ER_Stress-Reg_TF"/>
</dbReference>
<feature type="compositionally biased region" description="Low complexity" evidence="7">
    <location>
        <begin position="230"/>
        <end position="249"/>
    </location>
</feature>
<evidence type="ECO:0000256" key="4">
    <source>
        <dbReference type="ARBA" id="ARBA00023163"/>
    </source>
</evidence>
<evidence type="ECO:0000256" key="5">
    <source>
        <dbReference type="ARBA" id="ARBA00023242"/>
    </source>
</evidence>
<dbReference type="Gene3D" id="1.20.5.170">
    <property type="match status" value="1"/>
</dbReference>
<dbReference type="PANTHER" id="PTHR46542:SF1">
    <property type="entry name" value="X-BOX BINDING PROTEIN 1"/>
    <property type="match status" value="1"/>
</dbReference>
<evidence type="ECO:0000256" key="6">
    <source>
        <dbReference type="ARBA" id="ARBA00040165"/>
    </source>
</evidence>
<evidence type="ECO:0000256" key="7">
    <source>
        <dbReference type="SAM" id="MobiDB-lite"/>
    </source>
</evidence>
<evidence type="ECO:0000259" key="8">
    <source>
        <dbReference type="PROSITE" id="PS50217"/>
    </source>
</evidence>
<accession>A0A5C3KPX4</accession>
<dbReference type="SMART" id="SM00338">
    <property type="entry name" value="BRLZ"/>
    <property type="match status" value="1"/>
</dbReference>
<dbReference type="AlphaFoldDB" id="A0A5C3KPX4"/>
<feature type="compositionally biased region" description="Low complexity" evidence="7">
    <location>
        <begin position="7"/>
        <end position="32"/>
    </location>
</feature>
<sequence>MSFVTDSPSPSYNSPSPSPSTSSIALPSTSSSGQPPRKRSRSEMSSEERKEARAHRNRIAAQHSRDRRKAQFSWLERRVAELEEENRRLRAGLPSTSPSAVAPPPPGLHIPVLSNVVSALLPSQIIPIHSQEEDHRISRDRERERENEELKQRIKTLEQGWDAVVKALAAQGLPTGLTSTSTATAPANPPPQQAQISTSKPSPVSSSSTVTPPPTVTATNFVTGFPSPAPSHSSDFFETSSPSPSTPVTSHRKQSDDVTARHSARLDGPAAGGLILSGSQGVSVYPSPANTFIDDTDDVAADDDAKMEDLFREILVDDSSSTANGLSASELAGRNVQEAARYTAASAASSSTEVKTEGQGESLGKRKRQEDGEEAQQAVTKKIDTGRLAGDGMNINTGLDFGFDWTNPISPSTNSAVAPLTSEEMQQMLDQLDVSNMSMLQFPNELGLDMGNVSTDMPMDFGLWPTTNMAGVF</sequence>